<evidence type="ECO:0000313" key="1">
    <source>
        <dbReference type="EMBL" id="KAI4347779.1"/>
    </source>
</evidence>
<organism evidence="1 2">
    <name type="scientific">Bauhinia variegata</name>
    <name type="common">Purple orchid tree</name>
    <name type="synonym">Phanera variegata</name>
    <dbReference type="NCBI Taxonomy" id="167791"/>
    <lineage>
        <taxon>Eukaryota</taxon>
        <taxon>Viridiplantae</taxon>
        <taxon>Streptophyta</taxon>
        <taxon>Embryophyta</taxon>
        <taxon>Tracheophyta</taxon>
        <taxon>Spermatophyta</taxon>
        <taxon>Magnoliopsida</taxon>
        <taxon>eudicotyledons</taxon>
        <taxon>Gunneridae</taxon>
        <taxon>Pentapetalae</taxon>
        <taxon>rosids</taxon>
        <taxon>fabids</taxon>
        <taxon>Fabales</taxon>
        <taxon>Fabaceae</taxon>
        <taxon>Cercidoideae</taxon>
        <taxon>Cercideae</taxon>
        <taxon>Bauhiniinae</taxon>
        <taxon>Bauhinia</taxon>
    </lineage>
</organism>
<proteinExistence type="predicted"/>
<keyword evidence="2" id="KW-1185">Reference proteome</keyword>
<name>A0ACB9PIG5_BAUVA</name>
<sequence length="184" mass="20655">MQSKGSSKGFNPKAQHYQPKHSANQVEVDMILEKPHGIDSDSYKKAENSFSQINLSKEQIQKLLVFLNDQSSNPRHSSSSNPHMNQNHQALAAFASIVSFPSTNNFVHWIIDTSATNHIICDYHLFDDCYLVANAYVNLQNGLRTPITHKGAVILSQHLILTEVLLVPSFSYNLISISKLIQPR</sequence>
<evidence type="ECO:0000313" key="2">
    <source>
        <dbReference type="Proteomes" id="UP000828941"/>
    </source>
</evidence>
<reference evidence="1 2" key="1">
    <citation type="journal article" date="2022" name="DNA Res.">
        <title>Chromosomal-level genome assembly of the orchid tree Bauhinia variegata (Leguminosae; Cercidoideae) supports the allotetraploid origin hypothesis of Bauhinia.</title>
        <authorList>
            <person name="Zhong Y."/>
            <person name="Chen Y."/>
            <person name="Zheng D."/>
            <person name="Pang J."/>
            <person name="Liu Y."/>
            <person name="Luo S."/>
            <person name="Meng S."/>
            <person name="Qian L."/>
            <person name="Wei D."/>
            <person name="Dai S."/>
            <person name="Zhou R."/>
        </authorList>
    </citation>
    <scope>NUCLEOTIDE SEQUENCE [LARGE SCALE GENOMIC DNA]</scope>
    <source>
        <strain evidence="1">BV-YZ2020</strain>
    </source>
</reference>
<protein>
    <submittedName>
        <fullName evidence="1">Uncharacterized protein</fullName>
    </submittedName>
</protein>
<gene>
    <name evidence="1" type="ORF">L6164_008561</name>
</gene>
<comment type="caution">
    <text evidence="1">The sequence shown here is derived from an EMBL/GenBank/DDBJ whole genome shotgun (WGS) entry which is preliminary data.</text>
</comment>
<accession>A0ACB9PIG5</accession>
<dbReference type="EMBL" id="CM039429">
    <property type="protein sequence ID" value="KAI4347779.1"/>
    <property type="molecule type" value="Genomic_DNA"/>
</dbReference>
<dbReference type="Proteomes" id="UP000828941">
    <property type="component" value="Chromosome 4"/>
</dbReference>